<evidence type="ECO:0000313" key="3">
    <source>
        <dbReference type="Proteomes" id="UP001157006"/>
    </source>
</evidence>
<proteinExistence type="predicted"/>
<name>A0AAV1A7Z0_VICFA</name>
<dbReference type="Proteomes" id="UP001157006">
    <property type="component" value="Chromosome 4"/>
</dbReference>
<organism evidence="2 3">
    <name type="scientific">Vicia faba</name>
    <name type="common">Broad bean</name>
    <name type="synonym">Faba vulgaris</name>
    <dbReference type="NCBI Taxonomy" id="3906"/>
    <lineage>
        <taxon>Eukaryota</taxon>
        <taxon>Viridiplantae</taxon>
        <taxon>Streptophyta</taxon>
        <taxon>Embryophyta</taxon>
        <taxon>Tracheophyta</taxon>
        <taxon>Spermatophyta</taxon>
        <taxon>Magnoliopsida</taxon>
        <taxon>eudicotyledons</taxon>
        <taxon>Gunneridae</taxon>
        <taxon>Pentapetalae</taxon>
        <taxon>rosids</taxon>
        <taxon>fabids</taxon>
        <taxon>Fabales</taxon>
        <taxon>Fabaceae</taxon>
        <taxon>Papilionoideae</taxon>
        <taxon>50 kb inversion clade</taxon>
        <taxon>NPAAA clade</taxon>
        <taxon>Hologalegina</taxon>
        <taxon>IRL clade</taxon>
        <taxon>Fabeae</taxon>
        <taxon>Vicia</taxon>
    </lineage>
</organism>
<gene>
    <name evidence="2" type="ORF">VFH_IV002080</name>
</gene>
<keyword evidence="3" id="KW-1185">Reference proteome</keyword>
<sequence length="412" mass="48801">MVKHIIDIKDLEELSLADCSIYNVPHNLRKVKKEAYTPQLISIGPIHLGKQELQPMQQHKKRYFHFFWERLSIPNQLSIKNYKLFLENQEQRIRKCYADKFPNINKDKFVETILLDAVFIMELLLRNSSWKSDTSKHEHDYVQSKSFRWKHTDDYILTQAWLSKTITRDLILLENQIPFFVLMNLYDTVVPQDDKKPEHDNFLDLALEYFAFYDTQKSSSLETKLVLDKNQSKKYYYEKVVALMLFQEQSQSCLPSFSCLNHFKARLRIPQLKVDHTTECVLRNLIALEQCQYQEQPYICNYVSLVDSLIHTQVDVDFLVEKEVIVHEMGSDKEVAVLVNGLCKHVVVNSNCYHEIINELNKHYQNIWNRTMAALWLVYFRDAWRASSTLVGIAFLVYTAFNFVRLAKVLFY</sequence>
<dbReference type="PANTHER" id="PTHR31170">
    <property type="entry name" value="BNAC04G53230D PROTEIN"/>
    <property type="match status" value="1"/>
</dbReference>
<reference evidence="2 3" key="1">
    <citation type="submission" date="2023-01" db="EMBL/GenBank/DDBJ databases">
        <authorList>
            <person name="Kreplak J."/>
        </authorList>
    </citation>
    <scope>NUCLEOTIDE SEQUENCE [LARGE SCALE GENOMIC DNA]</scope>
</reference>
<dbReference type="EMBL" id="OX451739">
    <property type="protein sequence ID" value="CAI8606674.1"/>
    <property type="molecule type" value="Genomic_DNA"/>
</dbReference>
<evidence type="ECO:0000313" key="2">
    <source>
        <dbReference type="EMBL" id="CAI8606674.1"/>
    </source>
</evidence>
<feature type="transmembrane region" description="Helical" evidence="1">
    <location>
        <begin position="383"/>
        <end position="404"/>
    </location>
</feature>
<dbReference type="InterPro" id="IPR004158">
    <property type="entry name" value="DUF247_pln"/>
</dbReference>
<evidence type="ECO:0000256" key="1">
    <source>
        <dbReference type="SAM" id="Phobius"/>
    </source>
</evidence>
<keyword evidence="1" id="KW-0812">Transmembrane</keyword>
<keyword evidence="1" id="KW-0472">Membrane</keyword>
<dbReference type="Pfam" id="PF03140">
    <property type="entry name" value="DUF247"/>
    <property type="match status" value="2"/>
</dbReference>
<keyword evidence="1" id="KW-1133">Transmembrane helix</keyword>
<accession>A0AAV1A7Z0</accession>
<dbReference type="AlphaFoldDB" id="A0AAV1A7Z0"/>
<protein>
    <submittedName>
        <fullName evidence="2">Uncharacterized protein</fullName>
    </submittedName>
</protein>
<dbReference type="PANTHER" id="PTHR31170:SF9">
    <property type="entry name" value="PROTEIN, PUTATIVE (DUF247)-RELATED"/>
    <property type="match status" value="1"/>
</dbReference>